<evidence type="ECO:0000313" key="1">
    <source>
        <dbReference type="EMBL" id="OGY51230.1"/>
    </source>
</evidence>
<sequence>MEFKWRKSKSKEDTLLMAEKLSETYDISPYTVAELSEVISAGIRAGAIRKEKRGQSYVVDLEKWFTERLMPNTITLSQDDYKKALYRSFRLLVIADIAKTDFGSSRQRDFGQRWTDFTRGFLGEIGIEKFFKKNLGLEIDLDESEVGDVKQFLPTDITKVKDNGNWRNVNTNISIKTSKLKSMWLDIGSQIEHSDAFIFIKIALTTDHLVSFIKSNGFLEKLVKMGQELGEVADYEKEIKLLCDNIPDVKPFPAYIAGFVWKNDLKNGTLRIHETAKNKVVVGGIGFYDENTAKSVEGLGDISSGKHLACLDALRWKKSDWQELKNKI</sequence>
<gene>
    <name evidence="1" type="ORF">A3A02_01145</name>
</gene>
<comment type="caution">
    <text evidence="1">The sequence shown here is derived from an EMBL/GenBank/DDBJ whole genome shotgun (WGS) entry which is preliminary data.</text>
</comment>
<evidence type="ECO:0000313" key="2">
    <source>
        <dbReference type="Proteomes" id="UP000177376"/>
    </source>
</evidence>
<protein>
    <recommendedName>
        <fullName evidence="3">Restriction endonuclease</fullName>
    </recommendedName>
</protein>
<dbReference type="AlphaFoldDB" id="A0A1G1YHQ3"/>
<dbReference type="EMBL" id="MHIM01000041">
    <property type="protein sequence ID" value="OGY51230.1"/>
    <property type="molecule type" value="Genomic_DNA"/>
</dbReference>
<proteinExistence type="predicted"/>
<organism evidence="1 2">
    <name type="scientific">Candidatus Buchananbacteria bacterium RIFCSPLOWO2_01_FULL_39_33</name>
    <dbReference type="NCBI Taxonomy" id="1797543"/>
    <lineage>
        <taxon>Bacteria</taxon>
        <taxon>Candidatus Buchananiibacteriota</taxon>
    </lineage>
</organism>
<reference evidence="1 2" key="1">
    <citation type="journal article" date="2016" name="Nat. Commun.">
        <title>Thousands of microbial genomes shed light on interconnected biogeochemical processes in an aquifer system.</title>
        <authorList>
            <person name="Anantharaman K."/>
            <person name="Brown C.T."/>
            <person name="Hug L.A."/>
            <person name="Sharon I."/>
            <person name="Castelle C.J."/>
            <person name="Probst A.J."/>
            <person name="Thomas B.C."/>
            <person name="Singh A."/>
            <person name="Wilkins M.J."/>
            <person name="Karaoz U."/>
            <person name="Brodie E.L."/>
            <person name="Williams K.H."/>
            <person name="Hubbard S.S."/>
            <person name="Banfield J.F."/>
        </authorList>
    </citation>
    <scope>NUCLEOTIDE SEQUENCE [LARGE SCALE GENOMIC DNA]</scope>
</reference>
<evidence type="ECO:0008006" key="3">
    <source>
        <dbReference type="Google" id="ProtNLM"/>
    </source>
</evidence>
<dbReference type="Proteomes" id="UP000177376">
    <property type="component" value="Unassembled WGS sequence"/>
</dbReference>
<name>A0A1G1YHQ3_9BACT</name>
<accession>A0A1G1YHQ3</accession>